<dbReference type="OrthoDB" id="9775346at2"/>
<keyword evidence="3" id="KW-1185">Reference proteome</keyword>
<organism evidence="2 4">
    <name type="scientific">Streptococcus iniae</name>
    <name type="common">Streptococcus shiloi</name>
    <dbReference type="NCBI Taxonomy" id="1346"/>
    <lineage>
        <taxon>Bacteria</taxon>
        <taxon>Bacillati</taxon>
        <taxon>Bacillota</taxon>
        <taxon>Bacilli</taxon>
        <taxon>Lactobacillales</taxon>
        <taxon>Streptococcaceae</taxon>
        <taxon>Streptococcus</taxon>
    </lineage>
</organism>
<dbReference type="EMBL" id="CP007586">
    <property type="protein sequence ID" value="AHY16217.1"/>
    <property type="molecule type" value="Genomic_DNA"/>
</dbReference>
<dbReference type="Proteomes" id="UP000269148">
    <property type="component" value="Unassembled WGS sequence"/>
</dbReference>
<dbReference type="Pfam" id="PF08713">
    <property type="entry name" value="DNA_alkylation"/>
    <property type="match status" value="1"/>
</dbReference>
<dbReference type="AlphaFoldDB" id="A0A1J0N071"/>
<dbReference type="KEGG" id="siq:DQ08_07100"/>
<dbReference type="RefSeq" id="WP_003101504.1">
    <property type="nucleotide sequence ID" value="NZ_CP010783.1"/>
</dbReference>
<evidence type="ECO:0000313" key="4">
    <source>
        <dbReference type="Proteomes" id="UP000269148"/>
    </source>
</evidence>
<dbReference type="Gene3D" id="1.25.40.290">
    <property type="entry name" value="ARM repeat domains"/>
    <property type="match status" value="1"/>
</dbReference>
<gene>
    <name evidence="2" type="ORF">DIY07_07285</name>
    <name evidence="1" type="ORF">DQ08_07100</name>
</gene>
<dbReference type="SMR" id="A0A1J0N071"/>
<sequence>MGTIRFQHLQKTFEEKENPQQAKKMAAYMKHHFDFYGIQTPERRLIYKSLIAEDKKAKIMDWQLLDLAWNSPKRELHYFVCDYLKAMQSRLNYDHVPQLLTYASTNQWWDSIDHFDRILGKIADARIPQLMLDLSVSDDMWMRRIAIDHQLGEKEKTNTQLLETIILNNLGSKEFFINKAIGWSLRDYSKVNPDWVTAFITKNQKLLAPLSIREASKYL</sequence>
<dbReference type="eggNOG" id="COG4912">
    <property type="taxonomic scope" value="Bacteria"/>
</dbReference>
<dbReference type="CDD" id="cd07064">
    <property type="entry name" value="AlkD_like_1"/>
    <property type="match status" value="1"/>
</dbReference>
<dbReference type="GeneID" id="35764820"/>
<evidence type="ECO:0000313" key="2">
    <source>
        <dbReference type="EMBL" id="RLU56039.1"/>
    </source>
</evidence>
<protein>
    <submittedName>
        <fullName evidence="2">DNA alkylation repair protein</fullName>
    </submittedName>
</protein>
<dbReference type="PANTHER" id="PTHR34070">
    <property type="entry name" value="ARMADILLO-TYPE FOLD"/>
    <property type="match status" value="1"/>
</dbReference>
<dbReference type="KEGG" id="sio:DW64_07085"/>
<dbReference type="InterPro" id="IPR016024">
    <property type="entry name" value="ARM-type_fold"/>
</dbReference>
<evidence type="ECO:0000313" key="3">
    <source>
        <dbReference type="Proteomes" id="UP000025245"/>
    </source>
</evidence>
<dbReference type="Proteomes" id="UP000025245">
    <property type="component" value="Chromosome"/>
</dbReference>
<proteinExistence type="predicted"/>
<accession>A0A1J0N071</accession>
<reference evidence="1 3" key="1">
    <citation type="journal article" date="2014" name="Genome Announc.">
        <title>Complete Genome Sequence of a Virulent Strain, Streptococcus iniae ISET0901, Isolated from Diseased Tilapia.</title>
        <authorList>
            <person name="Pridgeon J.W."/>
            <person name="Zhang D."/>
            <person name="Zhang L."/>
        </authorList>
    </citation>
    <scope>NUCLEOTIDE SEQUENCE [LARGE SCALE GENOMIC DNA]</scope>
    <source>
        <strain evidence="1 3">ISET0901</strain>
    </source>
</reference>
<dbReference type="STRING" id="1346.BMF34_07130"/>
<name>A0A1J0N071_STRIN</name>
<dbReference type="KEGG" id="siz:SI82_07205"/>
<evidence type="ECO:0000313" key="1">
    <source>
        <dbReference type="EMBL" id="AHY16217.1"/>
    </source>
</evidence>
<reference evidence="2 4" key="2">
    <citation type="submission" date="2018-06" db="EMBL/GenBank/DDBJ databases">
        <title>Mutators as drivers of adaptation in pathogenic bacteria and a risk factor for host jumps and vaccine escape.</title>
        <authorList>
            <person name="Barnes A.C."/>
            <person name="Silayeva O."/>
        </authorList>
    </citation>
    <scope>NUCLEOTIDE SEQUENCE [LARGE SCALE GENOMIC DNA]</scope>
    <source>
        <strain evidence="2 4">QMA0445</strain>
    </source>
</reference>
<dbReference type="InterPro" id="IPR014825">
    <property type="entry name" value="DNA_alkylation"/>
</dbReference>
<dbReference type="Gene3D" id="1.20.1660.10">
    <property type="entry name" value="Hypothetical protein (EF3068)"/>
    <property type="match status" value="1"/>
</dbReference>
<dbReference type="SUPFAM" id="SSF48371">
    <property type="entry name" value="ARM repeat"/>
    <property type="match status" value="1"/>
</dbReference>
<dbReference type="PANTHER" id="PTHR34070:SF1">
    <property type="entry name" value="DNA ALKYLATION REPAIR PROTEIN"/>
    <property type="match status" value="1"/>
</dbReference>
<dbReference type="EMBL" id="QLQD01000064">
    <property type="protein sequence ID" value="RLU56039.1"/>
    <property type="molecule type" value="Genomic_DNA"/>
</dbReference>